<sequence length="247" mass="27195">GRTDNDIKNFWNSCLKKKLRQRGIDPSTHKPISGVAGVEPDQASKDERPQGADGIALKRSSSRCSTLSRWPTPSAPASMGRACRCTTTSAARTRPGSWTTAACWTCRRTWATARAPATAATGTARRRRATRWRARRCIGPRRARWSLSPATPATRTTSSRCPATASKSTAWRILTSTSSTSEAFSDLVIVVYIVFTHGHGQDQPTGRLATVLCQFSLVFTTPFNTVSFLFTVCLWFLYMAEIRGIEM</sequence>
<accession>Q2AAT0</accession>
<keyword evidence="1" id="KW-0238">DNA-binding</keyword>
<keyword evidence="3" id="KW-0812">Transmembrane</keyword>
<dbReference type="PANTHER" id="PTHR47994:SF5">
    <property type="entry name" value="F14D16.11-RELATED"/>
    <property type="match status" value="1"/>
</dbReference>
<dbReference type="EMBL" id="AB252150">
    <property type="protein sequence ID" value="BAE80460.1"/>
    <property type="molecule type" value="mRNA"/>
</dbReference>
<dbReference type="PANTHER" id="PTHR47994">
    <property type="entry name" value="F14D16.11-RELATED"/>
    <property type="match status" value="1"/>
</dbReference>
<evidence type="ECO:0000256" key="1">
    <source>
        <dbReference type="ARBA" id="ARBA00023125"/>
    </source>
</evidence>
<organism evidence="5">
    <name type="scientific">Triticum aestivum</name>
    <name type="common">Wheat</name>
    <dbReference type="NCBI Taxonomy" id="4565"/>
    <lineage>
        <taxon>Eukaryota</taxon>
        <taxon>Viridiplantae</taxon>
        <taxon>Streptophyta</taxon>
        <taxon>Embryophyta</taxon>
        <taxon>Tracheophyta</taxon>
        <taxon>Spermatophyta</taxon>
        <taxon>Magnoliopsida</taxon>
        <taxon>Liliopsida</taxon>
        <taxon>Poales</taxon>
        <taxon>Poaceae</taxon>
        <taxon>BOP clade</taxon>
        <taxon>Pooideae</taxon>
        <taxon>Triticodae</taxon>
        <taxon>Triticeae</taxon>
        <taxon>Triticinae</taxon>
        <taxon>Triticum</taxon>
    </lineage>
</organism>
<dbReference type="InterPro" id="IPR015495">
    <property type="entry name" value="Myb_TF_plants"/>
</dbReference>
<feature type="transmembrane region" description="Helical" evidence="3">
    <location>
        <begin position="215"/>
        <end position="238"/>
    </location>
</feature>
<gene>
    <name evidence="5" type="primary">Tamyb12</name>
</gene>
<evidence type="ECO:0000256" key="2">
    <source>
        <dbReference type="SAM" id="MobiDB-lite"/>
    </source>
</evidence>
<keyword evidence="3" id="KW-0472">Membrane</keyword>
<evidence type="ECO:0000313" key="5">
    <source>
        <dbReference type="EMBL" id="BAE80460.1"/>
    </source>
</evidence>
<feature type="non-terminal residue" evidence="5">
    <location>
        <position position="1"/>
    </location>
</feature>
<evidence type="ECO:0000256" key="3">
    <source>
        <dbReference type="SAM" id="Phobius"/>
    </source>
</evidence>
<feature type="region of interest" description="Disordered" evidence="2">
    <location>
        <begin position="22"/>
        <end position="60"/>
    </location>
</feature>
<evidence type="ECO:0000259" key="4">
    <source>
        <dbReference type="PROSITE" id="PS51294"/>
    </source>
</evidence>
<dbReference type="PROSITE" id="PS51294">
    <property type="entry name" value="HTH_MYB"/>
    <property type="match status" value="1"/>
</dbReference>
<dbReference type="GO" id="GO:0003677">
    <property type="term" value="F:DNA binding"/>
    <property type="evidence" value="ECO:0007669"/>
    <property type="project" value="UniProtKB-KW"/>
</dbReference>
<protein>
    <submittedName>
        <fullName evidence="5">Myb-related protein</fullName>
    </submittedName>
</protein>
<feature type="domain" description="HTH myb-type" evidence="4">
    <location>
        <begin position="1"/>
        <end position="19"/>
    </location>
</feature>
<reference evidence="5" key="1">
    <citation type="submission" date="2006-03" db="EMBL/GenBank/DDBJ databases">
        <title>The R-1 gene for grain color in wheat encodes a Myb-type transcription factor.</title>
        <authorList>
            <person name="Himi E."/>
            <person name="Noda K."/>
        </authorList>
    </citation>
    <scope>NUCLEOTIDE SEQUENCE</scope>
    <source>
        <tissue evidence="5">DPA5 grain</tissue>
    </source>
</reference>
<dbReference type="Gene3D" id="1.10.10.60">
    <property type="entry name" value="Homeodomain-like"/>
    <property type="match status" value="1"/>
</dbReference>
<keyword evidence="3" id="KW-1133">Transmembrane helix</keyword>
<proteinExistence type="evidence at transcript level"/>
<dbReference type="AlphaFoldDB" id="Q2AAT0"/>
<name>Q2AAT0_WHEAT</name>
<dbReference type="InterPro" id="IPR017930">
    <property type="entry name" value="Myb_dom"/>
</dbReference>